<dbReference type="SUPFAM" id="SSF48403">
    <property type="entry name" value="Ankyrin repeat"/>
    <property type="match status" value="1"/>
</dbReference>
<evidence type="ECO:0000313" key="1">
    <source>
        <dbReference type="EMBL" id="KAK8880824.1"/>
    </source>
</evidence>
<comment type="caution">
    <text evidence="1">The sequence shown here is derived from an EMBL/GenBank/DDBJ whole genome shotgun (WGS) entry which is preliminary data.</text>
</comment>
<dbReference type="EMBL" id="JAPFFF010000010">
    <property type="protein sequence ID" value="KAK8880824.1"/>
    <property type="molecule type" value="Genomic_DNA"/>
</dbReference>
<protein>
    <recommendedName>
        <fullName evidence="3">DUF3447 domain-containing protein</fullName>
    </recommendedName>
</protein>
<keyword evidence="2" id="KW-1185">Reference proteome</keyword>
<evidence type="ECO:0008006" key="3">
    <source>
        <dbReference type="Google" id="ProtNLM"/>
    </source>
</evidence>
<name>A0ABR2JQ48_9EUKA</name>
<dbReference type="Gene3D" id="1.25.40.20">
    <property type="entry name" value="Ankyrin repeat-containing domain"/>
    <property type="match status" value="2"/>
</dbReference>
<dbReference type="Proteomes" id="UP001470230">
    <property type="component" value="Unassembled WGS sequence"/>
</dbReference>
<reference evidence="1 2" key="1">
    <citation type="submission" date="2024-04" db="EMBL/GenBank/DDBJ databases">
        <title>Tritrichomonas musculus Genome.</title>
        <authorList>
            <person name="Alves-Ferreira E."/>
            <person name="Grigg M."/>
            <person name="Lorenzi H."/>
            <person name="Galac M."/>
        </authorList>
    </citation>
    <scope>NUCLEOTIDE SEQUENCE [LARGE SCALE GENOMIC DNA]</scope>
    <source>
        <strain evidence="1 2">EAF2021</strain>
    </source>
</reference>
<sequence length="804" mass="94709">MITARSFNQTLYNQLKFIVTIQKDLSKLSSVNLKEIATKFLYQKEISNSESGISILAQCFKDEADFHPKNIEILADLFIFLQELASSTNYFHLLKDYTVSCIHTRDKIRPSFLFFLRTLLNRKAITIDLIIREILLMAPQFNDQVKITTTENQSGSIQDENESKEDNIFNIESKLQIENENVSGKLEEIPIGRFIHKKSSVINWFYPEILAYNSKIAQEFRSTRKYEIAPEFNSNNFNSLLPIMNGGYSDEKLAQVIREDDIDSFIKIVSQNGQSFDFNQTIKSTRYERCILLKTNPTLIQYASFFGSTKIFKFLFLNKADIQKADGMYNIVHFAVVGGCTEIIHILAHENEVDFVSAIPIAIQFFQNDILQWLIENYPPKSEEDFESMNYYMSNLNFVPLHRRYATYDIYRRIDDTEDNYYRKSSFLGKRDPIQKVRVRKSYPSQISSDYSDSDVIVDENKEEEEEDKKDLNDNFFNFFDFDILFESIVNSENYLSLFLLFDQGMSINACNKKSRKTILHYAIQKGKSFLVDLLLSNDLIDVSLNDENDQSPIVYSVKYTREKIFFKMMKMQKVLDILTDHDYIQMAFYSKFLELKSISEFLIDNWSIDLKYLMDTNDIKNFCDAVTYLPLNFFRNQIEEFLIESFKSRHFDYFCILLSRLLKEKDLQINAIFYFFPKSQNKGKSKEKDFAGLFQLFTYYSNTFSKKPLINYYKLYVKNSDGSRLPYSINYENMDQFHKEEYFFVSHEKNCLSVYLARDPNEVQNSKVAIQFLNENKTEKKIKKKKTNNNPTIVIDDNYDTDY</sequence>
<proteinExistence type="predicted"/>
<organism evidence="1 2">
    <name type="scientific">Tritrichomonas musculus</name>
    <dbReference type="NCBI Taxonomy" id="1915356"/>
    <lineage>
        <taxon>Eukaryota</taxon>
        <taxon>Metamonada</taxon>
        <taxon>Parabasalia</taxon>
        <taxon>Tritrichomonadida</taxon>
        <taxon>Tritrichomonadidae</taxon>
        <taxon>Tritrichomonas</taxon>
    </lineage>
</organism>
<accession>A0ABR2JQ48</accession>
<evidence type="ECO:0000313" key="2">
    <source>
        <dbReference type="Proteomes" id="UP001470230"/>
    </source>
</evidence>
<gene>
    <name evidence="1" type="ORF">M9Y10_003518</name>
</gene>
<dbReference type="InterPro" id="IPR036770">
    <property type="entry name" value="Ankyrin_rpt-contain_sf"/>
</dbReference>